<reference evidence="2" key="1">
    <citation type="submission" date="2013-03" db="EMBL/GenBank/DDBJ databases">
        <title>The Genome Sequence of Anopheles dirus WRAIR2.</title>
        <authorList>
            <consortium name="The Broad Institute Genomics Platform"/>
            <person name="Neafsey D.E."/>
            <person name="Walton C."/>
            <person name="Walker B."/>
            <person name="Young S.K."/>
            <person name="Zeng Q."/>
            <person name="Gargeya S."/>
            <person name="Fitzgerald M."/>
            <person name="Haas B."/>
            <person name="Abouelleil A."/>
            <person name="Allen A.W."/>
            <person name="Alvarado L."/>
            <person name="Arachchi H.M."/>
            <person name="Berlin A.M."/>
            <person name="Chapman S.B."/>
            <person name="Gainer-Dewar J."/>
            <person name="Goldberg J."/>
            <person name="Griggs A."/>
            <person name="Gujja S."/>
            <person name="Hansen M."/>
            <person name="Howarth C."/>
            <person name="Imamovic A."/>
            <person name="Ireland A."/>
            <person name="Larimer J."/>
            <person name="McCowan C."/>
            <person name="Murphy C."/>
            <person name="Pearson M."/>
            <person name="Poon T.W."/>
            <person name="Priest M."/>
            <person name="Roberts A."/>
            <person name="Saif S."/>
            <person name="Shea T."/>
            <person name="Sisk P."/>
            <person name="Sykes S."/>
            <person name="Wortman J."/>
            <person name="Nusbaum C."/>
            <person name="Birren B."/>
        </authorList>
    </citation>
    <scope>NUCLEOTIDE SEQUENCE [LARGE SCALE GENOMIC DNA]</scope>
    <source>
        <strain evidence="2">WRAIR2</strain>
    </source>
</reference>
<proteinExistence type="predicted"/>
<reference evidence="1" key="2">
    <citation type="submission" date="2020-05" db="UniProtKB">
        <authorList>
            <consortium name="EnsemblMetazoa"/>
        </authorList>
    </citation>
    <scope>IDENTIFICATION</scope>
    <source>
        <strain evidence="1">WRAIR2</strain>
    </source>
</reference>
<evidence type="ECO:0000313" key="2">
    <source>
        <dbReference type="Proteomes" id="UP000075884"/>
    </source>
</evidence>
<keyword evidence="2" id="KW-1185">Reference proteome</keyword>
<accession>A0A182NW22</accession>
<dbReference type="Proteomes" id="UP000075884">
    <property type="component" value="Unassembled WGS sequence"/>
</dbReference>
<evidence type="ECO:0000313" key="1">
    <source>
        <dbReference type="EnsemblMetazoa" id="ADIR014108-PA"/>
    </source>
</evidence>
<dbReference type="EnsemblMetazoa" id="ADIR014108-RA">
    <property type="protein sequence ID" value="ADIR014108-PA"/>
    <property type="gene ID" value="ADIR014108"/>
</dbReference>
<protein>
    <submittedName>
        <fullName evidence="1">Uncharacterized protein</fullName>
    </submittedName>
</protein>
<dbReference type="VEuPathDB" id="VectorBase:ADIR014108"/>
<dbReference type="AlphaFoldDB" id="A0A182NW22"/>
<name>A0A182NW22_9DIPT</name>
<organism evidence="1 2">
    <name type="scientific">Anopheles dirus</name>
    <dbReference type="NCBI Taxonomy" id="7168"/>
    <lineage>
        <taxon>Eukaryota</taxon>
        <taxon>Metazoa</taxon>
        <taxon>Ecdysozoa</taxon>
        <taxon>Arthropoda</taxon>
        <taxon>Hexapoda</taxon>
        <taxon>Insecta</taxon>
        <taxon>Pterygota</taxon>
        <taxon>Neoptera</taxon>
        <taxon>Endopterygota</taxon>
        <taxon>Diptera</taxon>
        <taxon>Nematocera</taxon>
        <taxon>Culicoidea</taxon>
        <taxon>Culicidae</taxon>
        <taxon>Anophelinae</taxon>
        <taxon>Anopheles</taxon>
    </lineage>
</organism>
<sequence>MFPVAVAVPEQLLLCTPARQQAR</sequence>